<evidence type="ECO:0000256" key="2">
    <source>
        <dbReference type="ARBA" id="ARBA00009626"/>
    </source>
</evidence>
<evidence type="ECO:0000256" key="1">
    <source>
        <dbReference type="ARBA" id="ARBA00004123"/>
    </source>
</evidence>
<keyword evidence="8" id="KW-0010">Activator</keyword>
<feature type="region of interest" description="Disordered" evidence="9">
    <location>
        <begin position="209"/>
        <end position="237"/>
    </location>
</feature>
<dbReference type="GeneID" id="28726543"/>
<keyword evidence="4 8" id="KW-0805">Transcription regulation</keyword>
<evidence type="ECO:0000313" key="11">
    <source>
        <dbReference type="Proteomes" id="UP000037751"/>
    </source>
</evidence>
<dbReference type="AlphaFoldDB" id="A0A0M8MTH5"/>
<comment type="subunit">
    <text evidence="8">Component of the Mediator complex.</text>
</comment>
<dbReference type="VEuPathDB" id="FungiDB:Malapachy_0135"/>
<dbReference type="Proteomes" id="UP000037751">
    <property type="component" value="Unassembled WGS sequence"/>
</dbReference>
<dbReference type="GO" id="GO:0003712">
    <property type="term" value="F:transcription coregulator activity"/>
    <property type="evidence" value="ECO:0007669"/>
    <property type="project" value="InterPro"/>
</dbReference>
<evidence type="ECO:0000256" key="3">
    <source>
        <dbReference type="ARBA" id="ARBA00020629"/>
    </source>
</evidence>
<evidence type="ECO:0000256" key="5">
    <source>
        <dbReference type="ARBA" id="ARBA00023163"/>
    </source>
</evidence>
<comment type="subcellular location">
    <subcellularLocation>
        <location evidence="1 8">Nucleus</location>
    </subcellularLocation>
</comment>
<reference evidence="10 11" key="1">
    <citation type="submission" date="2015-07" db="EMBL/GenBank/DDBJ databases">
        <title>Draft Genome Sequence of Malassezia furfur CBS1878 and Malassezia pachydermatis CBS1879.</title>
        <authorList>
            <person name="Triana S."/>
            <person name="Ohm R."/>
            <person name="Gonzalez A."/>
            <person name="DeCock H."/>
            <person name="Restrepo S."/>
            <person name="Celis A."/>
        </authorList>
    </citation>
    <scope>NUCLEOTIDE SEQUENCE [LARGE SCALE GENOMIC DNA]</scope>
    <source>
        <strain evidence="10 11">CBS 1879</strain>
    </source>
</reference>
<evidence type="ECO:0000256" key="4">
    <source>
        <dbReference type="ARBA" id="ARBA00023015"/>
    </source>
</evidence>
<dbReference type="OrthoDB" id="1929813at2759"/>
<evidence type="ECO:0000256" key="6">
    <source>
        <dbReference type="ARBA" id="ARBA00023242"/>
    </source>
</evidence>
<name>A0A0M8MTH5_9BASI</name>
<comment type="caution">
    <text evidence="10">The sequence shown here is derived from an EMBL/GenBank/DDBJ whole genome shotgun (WGS) entry which is preliminary data.</text>
</comment>
<dbReference type="Pfam" id="PF10018">
    <property type="entry name" value="Med4"/>
    <property type="match status" value="1"/>
</dbReference>
<feature type="compositionally biased region" description="Low complexity" evidence="9">
    <location>
        <begin position="209"/>
        <end position="226"/>
    </location>
</feature>
<dbReference type="PANTHER" id="PTHR13208:SF2">
    <property type="entry name" value="MEDIATOR OF RNA POLYMERASE II TRANSCRIPTION SUBUNIT 4"/>
    <property type="match status" value="1"/>
</dbReference>
<comment type="similarity">
    <text evidence="2 8">Belongs to the Mediator complex subunit 4 family.</text>
</comment>
<keyword evidence="11" id="KW-1185">Reference proteome</keyword>
<organism evidence="10 11">
    <name type="scientific">Malassezia pachydermatis</name>
    <dbReference type="NCBI Taxonomy" id="77020"/>
    <lineage>
        <taxon>Eukaryota</taxon>
        <taxon>Fungi</taxon>
        <taxon>Dikarya</taxon>
        <taxon>Basidiomycota</taxon>
        <taxon>Ustilaginomycotina</taxon>
        <taxon>Malasseziomycetes</taxon>
        <taxon>Malasseziales</taxon>
        <taxon>Malasseziaceae</taxon>
        <taxon>Malassezia</taxon>
    </lineage>
</organism>
<protein>
    <recommendedName>
        <fullName evidence="3 8">Mediator of RNA polymerase II transcription subunit 4</fullName>
    </recommendedName>
    <alternativeName>
        <fullName evidence="7 8">Mediator complex subunit 4</fullName>
    </alternativeName>
</protein>
<dbReference type="PANTHER" id="PTHR13208">
    <property type="entry name" value="MEDIATOR OF RNA POLYMERASE II TRANSCRIPTION SUBUNIT 4"/>
    <property type="match status" value="1"/>
</dbReference>
<evidence type="ECO:0000256" key="9">
    <source>
        <dbReference type="SAM" id="MobiDB-lite"/>
    </source>
</evidence>
<evidence type="ECO:0000256" key="8">
    <source>
        <dbReference type="RuleBase" id="RU364141"/>
    </source>
</evidence>
<proteinExistence type="inferred from homology"/>
<dbReference type="GO" id="GO:0070847">
    <property type="term" value="C:core mediator complex"/>
    <property type="evidence" value="ECO:0007669"/>
    <property type="project" value="TreeGrafter"/>
</dbReference>
<dbReference type="RefSeq" id="XP_017991092.1">
    <property type="nucleotide sequence ID" value="XM_018134668.1"/>
</dbReference>
<dbReference type="EMBL" id="LGAV01000006">
    <property type="protein sequence ID" value="KOS13460.1"/>
    <property type="molecule type" value="Genomic_DNA"/>
</dbReference>
<evidence type="ECO:0000313" key="10">
    <source>
        <dbReference type="EMBL" id="KOS13460.1"/>
    </source>
</evidence>
<dbReference type="GO" id="GO:0016592">
    <property type="term" value="C:mediator complex"/>
    <property type="evidence" value="ECO:0007669"/>
    <property type="project" value="InterPro"/>
</dbReference>
<gene>
    <name evidence="8" type="primary">MED4</name>
    <name evidence="10" type="ORF">Malapachy_0135</name>
</gene>
<accession>A0A0M8MTH5</accession>
<dbReference type="GO" id="GO:0006357">
    <property type="term" value="P:regulation of transcription by RNA polymerase II"/>
    <property type="evidence" value="ECO:0007669"/>
    <property type="project" value="InterPro"/>
</dbReference>
<evidence type="ECO:0000256" key="7">
    <source>
        <dbReference type="ARBA" id="ARBA00031257"/>
    </source>
</evidence>
<keyword evidence="5 8" id="KW-0804">Transcription</keyword>
<dbReference type="STRING" id="77020.A0A0M8MTH5"/>
<keyword evidence="6 8" id="KW-0539">Nucleus</keyword>
<comment type="function">
    <text evidence="8">Component of the Mediator complex, a coactivator involved in the regulated transcription of nearly all RNA polymerase II-dependent genes. Mediator functions as a bridge to convey information from gene-specific regulatory proteins to the basal RNA polymerase II transcription machinery. Mediator is recruited to promoters by direct interactions with regulatory proteins and serves as a scaffold for the assembly of a functional preinitiation complex with RNA polymerase II and the general transcription factors.</text>
</comment>
<sequence>MPSLQEEVHATLRDVEKQTIDLFTAISASSSFTQTAPTSQVKPVRAQVRQLQDTHRQLSRLVDRAAEHQVNQARLIPLLAQIKERDTKQRDAILRISTLRTELKEMVEAGNKLWTQTTKAEKDPLSATMVLEYAQRLARYTSAPPGYHLAELQAGATHNAQSAQQADYNPEATRAAAYYDPAIPSMPQEMPFPSDRLMRQGILYADAASGGSMPADAAPGAAADGPAQDENNMAQEPVASLTALDSFAMDDDDAFDLDLNP</sequence>
<dbReference type="InterPro" id="IPR019258">
    <property type="entry name" value="Mediator_Med4"/>
</dbReference>